<dbReference type="CDD" id="cd12148">
    <property type="entry name" value="fungal_TF_MHR"/>
    <property type="match status" value="1"/>
</dbReference>
<dbReference type="EMBL" id="JAPQKT010000008">
    <property type="protein sequence ID" value="KAJ5222628.1"/>
    <property type="molecule type" value="Genomic_DNA"/>
</dbReference>
<organism evidence="2 3">
    <name type="scientific">Penicillium citrinum</name>
    <dbReference type="NCBI Taxonomy" id="5077"/>
    <lineage>
        <taxon>Eukaryota</taxon>
        <taxon>Fungi</taxon>
        <taxon>Dikarya</taxon>
        <taxon>Ascomycota</taxon>
        <taxon>Pezizomycotina</taxon>
        <taxon>Eurotiomycetes</taxon>
        <taxon>Eurotiomycetidae</taxon>
        <taxon>Eurotiales</taxon>
        <taxon>Aspergillaceae</taxon>
        <taxon>Penicillium</taxon>
    </lineage>
</organism>
<dbReference type="OrthoDB" id="39175at2759"/>
<protein>
    <recommendedName>
        <fullName evidence="4">Zn(2)-C6 fungal-type domain-containing protein</fullName>
    </recommendedName>
</protein>
<feature type="region of interest" description="Disordered" evidence="1">
    <location>
        <begin position="538"/>
        <end position="564"/>
    </location>
</feature>
<evidence type="ECO:0000313" key="2">
    <source>
        <dbReference type="EMBL" id="KAJ5222628.1"/>
    </source>
</evidence>
<evidence type="ECO:0000256" key="1">
    <source>
        <dbReference type="SAM" id="MobiDB-lite"/>
    </source>
</evidence>
<reference evidence="2" key="2">
    <citation type="journal article" date="2023" name="IMA Fungus">
        <title>Comparative genomic study of the Penicillium genus elucidates a diverse pangenome and 15 lateral gene transfer events.</title>
        <authorList>
            <person name="Petersen C."/>
            <person name="Sorensen T."/>
            <person name="Nielsen M.R."/>
            <person name="Sondergaard T.E."/>
            <person name="Sorensen J.L."/>
            <person name="Fitzpatrick D.A."/>
            <person name="Frisvad J.C."/>
            <person name="Nielsen K.L."/>
        </authorList>
    </citation>
    <scope>NUCLEOTIDE SEQUENCE</scope>
    <source>
        <strain evidence="2">IBT 23319</strain>
    </source>
</reference>
<evidence type="ECO:0008006" key="4">
    <source>
        <dbReference type="Google" id="ProtNLM"/>
    </source>
</evidence>
<accession>A0A9W9NMU5</accession>
<comment type="caution">
    <text evidence="2">The sequence shown here is derived from an EMBL/GenBank/DDBJ whole genome shotgun (WGS) entry which is preliminary data.</text>
</comment>
<dbReference type="RefSeq" id="XP_056497551.1">
    <property type="nucleotide sequence ID" value="XM_056647786.1"/>
</dbReference>
<reference evidence="2" key="1">
    <citation type="submission" date="2022-11" db="EMBL/GenBank/DDBJ databases">
        <authorList>
            <person name="Petersen C."/>
        </authorList>
    </citation>
    <scope>NUCLEOTIDE SEQUENCE</scope>
    <source>
        <strain evidence="2">IBT 23319</strain>
    </source>
</reference>
<dbReference type="AlphaFoldDB" id="A0A9W9NMU5"/>
<dbReference type="GeneID" id="81386953"/>
<evidence type="ECO:0000313" key="3">
    <source>
        <dbReference type="Proteomes" id="UP001147733"/>
    </source>
</evidence>
<name>A0A9W9NMU5_PENCI</name>
<gene>
    <name evidence="2" type="ORF">N7469_008868</name>
</gene>
<keyword evidence="3" id="KW-1185">Reference proteome</keyword>
<feature type="compositionally biased region" description="Polar residues" evidence="1">
    <location>
        <begin position="541"/>
        <end position="554"/>
    </location>
</feature>
<proteinExistence type="predicted"/>
<dbReference type="Proteomes" id="UP001147733">
    <property type="component" value="Unassembled WGS sequence"/>
</dbReference>
<sequence>MDKQAKMVLGPKPTKACVIDHPQMKCEVSGPPPCRRCKHTQTPCVFKPRANVCSLEWPCEWQTKPSMPKVGYVAVKLISINFRKASAIHEFIDEAQNELLVPRSAMHDQQTILDRLDRIEAALGINQDVSEEGSVSQDMSIDEEVDSVPLQGVWNAVAHLRAITRPAPDEKIWSRPTVKKLWSSFLNNLPLLHFLSDREAFVAPTPLLLASVLYISALHHRSSELASFDSGYFAATCSAINELLTPNLRPGLSIRRDSQTTDDSDSLPPKRKAFNDILGLIMASLSSEAYIDATGSWIAMAYRLWLDHCPAQIDSTTPEWQGLFSGLQVIDIEHASMHMSYPMLPRQPPTPGIQRVDNHQGNAYQGLSDMMHYGLSHFVGRGLPTIWSSINSDVPDSPSIQTSFTKQDSEVIRLWARKIDDWLVRYNGSSQPSPSDRQGIVILLQYHLHKLYVLSIYHPARGFDLSSANITPVERHELLVSARAVLRLRQDDASIWSNWDLIMITWAAILLLRGVEDGMTHQDDLHLIQAHLRSLERSHQSSESVHTSGGQIQPVQPGLGPVPYDSGLLPNQAQQFAASAQWGASEGIQGALPSTLSRVFGNEYPTPNSGLM</sequence>